<gene>
    <name evidence="1" type="ORF">LLUT_LOCUS20500</name>
</gene>
<evidence type="ECO:0000313" key="2">
    <source>
        <dbReference type="Proteomes" id="UP001497480"/>
    </source>
</evidence>
<proteinExistence type="predicted"/>
<protein>
    <submittedName>
        <fullName evidence="1">Uncharacterized protein</fullName>
    </submittedName>
</protein>
<accession>A0AAV1XE47</accession>
<name>A0AAV1XE47_LUPLU</name>
<comment type="caution">
    <text evidence="1">The sequence shown here is derived from an EMBL/GenBank/DDBJ whole genome shotgun (WGS) entry which is preliminary data.</text>
</comment>
<keyword evidence="2" id="KW-1185">Reference proteome</keyword>
<evidence type="ECO:0000313" key="1">
    <source>
        <dbReference type="EMBL" id="CAL0319440.1"/>
    </source>
</evidence>
<organism evidence="1 2">
    <name type="scientific">Lupinus luteus</name>
    <name type="common">European yellow lupine</name>
    <dbReference type="NCBI Taxonomy" id="3873"/>
    <lineage>
        <taxon>Eukaryota</taxon>
        <taxon>Viridiplantae</taxon>
        <taxon>Streptophyta</taxon>
        <taxon>Embryophyta</taxon>
        <taxon>Tracheophyta</taxon>
        <taxon>Spermatophyta</taxon>
        <taxon>Magnoliopsida</taxon>
        <taxon>eudicotyledons</taxon>
        <taxon>Gunneridae</taxon>
        <taxon>Pentapetalae</taxon>
        <taxon>rosids</taxon>
        <taxon>fabids</taxon>
        <taxon>Fabales</taxon>
        <taxon>Fabaceae</taxon>
        <taxon>Papilionoideae</taxon>
        <taxon>50 kb inversion clade</taxon>
        <taxon>genistoids sensu lato</taxon>
        <taxon>core genistoids</taxon>
        <taxon>Genisteae</taxon>
        <taxon>Lupinus</taxon>
    </lineage>
</organism>
<dbReference type="AlphaFoldDB" id="A0AAV1XE47"/>
<dbReference type="Proteomes" id="UP001497480">
    <property type="component" value="Unassembled WGS sequence"/>
</dbReference>
<sequence length="101" mass="11253">MAVGLWSCVPHLCMKPPPTSIRKGNGSAENAMQESRQYAKLRRHMIVTSGEEGRVVFQRQVLMLKQNAAINMHENWKNSGGMGMLLTSANALNLEENLTEI</sequence>
<dbReference type="EMBL" id="CAXHTB010000014">
    <property type="protein sequence ID" value="CAL0319440.1"/>
    <property type="molecule type" value="Genomic_DNA"/>
</dbReference>
<reference evidence="1 2" key="1">
    <citation type="submission" date="2024-03" db="EMBL/GenBank/DDBJ databases">
        <authorList>
            <person name="Martinez-Hernandez J."/>
        </authorList>
    </citation>
    <scope>NUCLEOTIDE SEQUENCE [LARGE SCALE GENOMIC DNA]</scope>
</reference>